<evidence type="ECO:0000313" key="3">
    <source>
        <dbReference type="Proteomes" id="UP000053105"/>
    </source>
</evidence>
<dbReference type="Proteomes" id="UP000053105">
    <property type="component" value="Unassembled WGS sequence"/>
</dbReference>
<dbReference type="EMBL" id="KQ435834">
    <property type="protein sequence ID" value="KOX71540.1"/>
    <property type="molecule type" value="Genomic_DNA"/>
</dbReference>
<sequence length="73" mass="8213">MSTSRDAKRIRDPPGIFSARAGPVPPLEETGNYTVQPCARGCTFQLSRSRRTPERRKFITRLAHLPSVEKLTC</sequence>
<keyword evidence="3" id="KW-1185">Reference proteome</keyword>
<feature type="compositionally biased region" description="Basic and acidic residues" evidence="1">
    <location>
        <begin position="1"/>
        <end position="12"/>
    </location>
</feature>
<dbReference type="AlphaFoldDB" id="A0A0M8ZUQ9"/>
<accession>A0A0M8ZUQ9</accession>
<gene>
    <name evidence="2" type="ORF">WN51_02411</name>
</gene>
<name>A0A0M8ZUQ9_9HYME</name>
<proteinExistence type="predicted"/>
<protein>
    <submittedName>
        <fullName evidence="2">Uncharacterized protein</fullName>
    </submittedName>
</protein>
<feature type="region of interest" description="Disordered" evidence="1">
    <location>
        <begin position="1"/>
        <end position="28"/>
    </location>
</feature>
<organism evidence="2 3">
    <name type="scientific">Melipona quadrifasciata</name>
    <dbReference type="NCBI Taxonomy" id="166423"/>
    <lineage>
        <taxon>Eukaryota</taxon>
        <taxon>Metazoa</taxon>
        <taxon>Ecdysozoa</taxon>
        <taxon>Arthropoda</taxon>
        <taxon>Hexapoda</taxon>
        <taxon>Insecta</taxon>
        <taxon>Pterygota</taxon>
        <taxon>Neoptera</taxon>
        <taxon>Endopterygota</taxon>
        <taxon>Hymenoptera</taxon>
        <taxon>Apocrita</taxon>
        <taxon>Aculeata</taxon>
        <taxon>Apoidea</taxon>
        <taxon>Anthophila</taxon>
        <taxon>Apidae</taxon>
        <taxon>Melipona</taxon>
    </lineage>
</organism>
<evidence type="ECO:0000313" key="2">
    <source>
        <dbReference type="EMBL" id="KOX71540.1"/>
    </source>
</evidence>
<evidence type="ECO:0000256" key="1">
    <source>
        <dbReference type="SAM" id="MobiDB-lite"/>
    </source>
</evidence>
<reference evidence="2 3" key="1">
    <citation type="submission" date="2015-07" db="EMBL/GenBank/DDBJ databases">
        <title>The genome of Melipona quadrifasciata.</title>
        <authorList>
            <person name="Pan H."/>
            <person name="Kapheim K."/>
        </authorList>
    </citation>
    <scope>NUCLEOTIDE SEQUENCE [LARGE SCALE GENOMIC DNA]</scope>
    <source>
        <strain evidence="2">0111107301</strain>
        <tissue evidence="2">Whole body</tissue>
    </source>
</reference>